<keyword evidence="1" id="KW-0732">Signal</keyword>
<keyword evidence="3" id="KW-1185">Reference proteome</keyword>
<dbReference type="AlphaFoldDB" id="A0A2S7WM04"/>
<evidence type="ECO:0000313" key="2">
    <source>
        <dbReference type="EMBL" id="PQJ78637.1"/>
    </source>
</evidence>
<accession>A0A2S7WM04</accession>
<name>A0A2S7WM04_9FLAO</name>
<reference evidence="2 3" key="1">
    <citation type="submission" date="2016-12" db="EMBL/GenBank/DDBJ databases">
        <title>Trade-off between light-utilization and light-protection in marine flavobacteria.</title>
        <authorList>
            <person name="Kumagai Y."/>
            <person name="Yoshizawa S."/>
            <person name="Kogure K."/>
            <person name="Iwasaki W."/>
        </authorList>
    </citation>
    <scope>NUCLEOTIDE SEQUENCE [LARGE SCALE GENOMIC DNA]</scope>
    <source>
        <strain evidence="2 3">NBRC 108759</strain>
    </source>
</reference>
<dbReference type="Pfam" id="PF09912">
    <property type="entry name" value="DUF2141"/>
    <property type="match status" value="1"/>
</dbReference>
<gene>
    <name evidence="2" type="ORF">BTO18_05295</name>
</gene>
<feature type="signal peptide" evidence="1">
    <location>
        <begin position="1"/>
        <end position="20"/>
    </location>
</feature>
<evidence type="ECO:0008006" key="4">
    <source>
        <dbReference type="Google" id="ProtNLM"/>
    </source>
</evidence>
<feature type="chain" id="PRO_5015410775" description="DUF2141 domain-containing protein" evidence="1">
    <location>
        <begin position="21"/>
        <end position="144"/>
    </location>
</feature>
<proteinExistence type="predicted"/>
<organism evidence="2 3">
    <name type="scientific">Polaribacter porphyrae</name>
    <dbReference type="NCBI Taxonomy" id="1137780"/>
    <lineage>
        <taxon>Bacteria</taxon>
        <taxon>Pseudomonadati</taxon>
        <taxon>Bacteroidota</taxon>
        <taxon>Flavobacteriia</taxon>
        <taxon>Flavobacteriales</taxon>
        <taxon>Flavobacteriaceae</taxon>
    </lineage>
</organism>
<dbReference type="Proteomes" id="UP000238882">
    <property type="component" value="Unassembled WGS sequence"/>
</dbReference>
<evidence type="ECO:0000256" key="1">
    <source>
        <dbReference type="SAM" id="SignalP"/>
    </source>
</evidence>
<comment type="caution">
    <text evidence="2">The sequence shown here is derived from an EMBL/GenBank/DDBJ whole genome shotgun (WGS) entry which is preliminary data.</text>
</comment>
<sequence length="144" mass="15999">MKKIFLITVFLICGNLSLQAQEGKETYDLTIEISGMETDKGKVFIALYNSEKTFLKSSKTTKGTNAVVKDGKAIAYFKGLKKGDYAVSLFHDENDNNKMDTKIFGIPKEPYGFSNNATGFMGPPKYKDAKFSIEANKTITIKVD</sequence>
<dbReference type="RefSeq" id="WP_105015227.1">
    <property type="nucleotide sequence ID" value="NZ_MSCN01000001.1"/>
</dbReference>
<protein>
    <recommendedName>
        <fullName evidence="4">DUF2141 domain-containing protein</fullName>
    </recommendedName>
</protein>
<dbReference type="EMBL" id="MSCN01000001">
    <property type="protein sequence ID" value="PQJ78637.1"/>
    <property type="molecule type" value="Genomic_DNA"/>
</dbReference>
<evidence type="ECO:0000313" key="3">
    <source>
        <dbReference type="Proteomes" id="UP000238882"/>
    </source>
</evidence>
<dbReference type="OrthoDB" id="9788332at2"/>
<dbReference type="InterPro" id="IPR018673">
    <property type="entry name" value="DUF2141"/>
</dbReference>